<evidence type="ECO:0000256" key="4">
    <source>
        <dbReference type="ARBA" id="ARBA00023274"/>
    </source>
</evidence>
<evidence type="ECO:0000256" key="1">
    <source>
        <dbReference type="ARBA" id="ARBA00022730"/>
    </source>
</evidence>
<dbReference type="EMBL" id="RDSM01000001">
    <property type="protein sequence ID" value="RXH57891.1"/>
    <property type="molecule type" value="Genomic_DNA"/>
</dbReference>
<dbReference type="NCBIfam" id="TIGR00731">
    <property type="entry name" value="bL25_bact_ctc"/>
    <property type="match status" value="1"/>
</dbReference>
<feature type="domain" description="Large ribosomal subunit protein bL25 L25" evidence="7">
    <location>
        <begin position="9"/>
        <end position="97"/>
    </location>
</feature>
<dbReference type="AlphaFoldDB" id="A0A4Q0T8F2"/>
<protein>
    <recommendedName>
        <fullName evidence="5">Large ribosomal subunit protein bL25</fullName>
    </recommendedName>
    <alternativeName>
        <fullName evidence="5">General stress protein CTC</fullName>
    </alternativeName>
</protein>
<dbReference type="CDD" id="cd00495">
    <property type="entry name" value="Ribosomal_L25_TL5_CTC"/>
    <property type="match status" value="1"/>
</dbReference>
<dbReference type="SUPFAM" id="SSF50715">
    <property type="entry name" value="Ribosomal protein L25-like"/>
    <property type="match status" value="1"/>
</dbReference>
<dbReference type="HAMAP" id="MF_01334">
    <property type="entry name" value="Ribosomal_bL25_CTC"/>
    <property type="match status" value="1"/>
</dbReference>
<dbReference type="GO" id="GO:0006412">
    <property type="term" value="P:translation"/>
    <property type="evidence" value="ECO:0007669"/>
    <property type="project" value="UniProtKB-UniRule"/>
</dbReference>
<dbReference type="InterPro" id="IPR029751">
    <property type="entry name" value="Ribosomal_L25_dom"/>
</dbReference>
<dbReference type="GO" id="GO:0008097">
    <property type="term" value="F:5S rRNA binding"/>
    <property type="evidence" value="ECO:0007669"/>
    <property type="project" value="InterPro"/>
</dbReference>
<dbReference type="Gene3D" id="2.40.240.10">
    <property type="entry name" value="Ribosomal Protein L25, Chain P"/>
    <property type="match status" value="1"/>
</dbReference>
<dbReference type="Proteomes" id="UP000289437">
    <property type="component" value="Unassembled WGS sequence"/>
</dbReference>
<keyword evidence="2 5" id="KW-0694">RNA-binding</keyword>
<evidence type="ECO:0000259" key="7">
    <source>
        <dbReference type="Pfam" id="PF01386"/>
    </source>
</evidence>
<comment type="caution">
    <text evidence="9">The sequence shown here is derived from an EMBL/GenBank/DDBJ whole genome shotgun (WGS) entry which is preliminary data.</text>
</comment>
<feature type="region of interest" description="Disordered" evidence="6">
    <location>
        <begin position="196"/>
        <end position="225"/>
    </location>
</feature>
<keyword evidence="4 5" id="KW-0687">Ribonucleoprotein</keyword>
<evidence type="ECO:0000313" key="10">
    <source>
        <dbReference type="Proteomes" id="UP000289437"/>
    </source>
</evidence>
<dbReference type="InterPro" id="IPR020056">
    <property type="entry name" value="Rbsml_bL25/Gln-tRNA_synth_N"/>
</dbReference>
<dbReference type="GO" id="GO:0003735">
    <property type="term" value="F:structural constituent of ribosome"/>
    <property type="evidence" value="ECO:0007669"/>
    <property type="project" value="InterPro"/>
</dbReference>
<keyword evidence="3 5" id="KW-0689">Ribosomal protein</keyword>
<dbReference type="Pfam" id="PF14693">
    <property type="entry name" value="Ribosomal_TL5_C"/>
    <property type="match status" value="1"/>
</dbReference>
<evidence type="ECO:0000256" key="2">
    <source>
        <dbReference type="ARBA" id="ARBA00022884"/>
    </source>
</evidence>
<dbReference type="Gene3D" id="2.170.120.20">
    <property type="entry name" value="Ribosomal protein L25, beta domain"/>
    <property type="match status" value="1"/>
</dbReference>
<keyword evidence="1 5" id="KW-0699">rRNA-binding</keyword>
<keyword evidence="10" id="KW-1185">Reference proteome</keyword>
<dbReference type="InterPro" id="IPR020057">
    <property type="entry name" value="Ribosomal_bL25_b-dom"/>
</dbReference>
<dbReference type="InterPro" id="IPR037121">
    <property type="entry name" value="Ribosomal_bL25_C"/>
</dbReference>
<dbReference type="InterPro" id="IPR001021">
    <property type="entry name" value="Ribosomal_bL25_long"/>
</dbReference>
<reference evidence="9 10" key="1">
    <citation type="submission" date="2018-11" db="EMBL/GenBank/DDBJ databases">
        <authorList>
            <person name="Mardanov A.V."/>
            <person name="Ravin N.V."/>
            <person name="Dedysh S.N."/>
        </authorList>
    </citation>
    <scope>NUCLEOTIDE SEQUENCE [LARGE SCALE GENOMIC DNA]</scope>
    <source>
        <strain evidence="9 10">AF10</strain>
    </source>
</reference>
<dbReference type="Pfam" id="PF01386">
    <property type="entry name" value="Ribosomal_L25p"/>
    <property type="match status" value="1"/>
</dbReference>
<feature type="domain" description="Large ribosomal subunit protein bL25 beta" evidence="8">
    <location>
        <begin position="106"/>
        <end position="187"/>
    </location>
</feature>
<comment type="subunit">
    <text evidence="5">Part of the 50S ribosomal subunit; part of the 5S rRNA/L5/L18/L25 subcomplex. Contacts the 5S rRNA. Binds to the 5S rRNA independently of L5 and L18.</text>
</comment>
<dbReference type="GO" id="GO:0022625">
    <property type="term" value="C:cytosolic large ribosomal subunit"/>
    <property type="evidence" value="ECO:0007669"/>
    <property type="project" value="TreeGrafter"/>
</dbReference>
<evidence type="ECO:0000256" key="5">
    <source>
        <dbReference type="HAMAP-Rule" id="MF_01334"/>
    </source>
</evidence>
<proteinExistence type="inferred from homology"/>
<sequence>MASAIQGIVATPREGKFNKGHARRVRMAGLIPAVVYGAGQPPVAVTVDPRAVTKILHSESGHNTIFDLDITGQQGGKAMIVDWQNEPIKGKLLHIDMKRIAMDKMMRVSVPVQLIGTPVGVKTQGGILDQVLREVELECLPNDIPSHLDVDVAGLELNGVIHISDLPHSGSIKYLGDEKAVVAHVTSIKETAEEAAAAAAPAEPEVAKKGKTDAAAAPAADAKKK</sequence>
<comment type="similarity">
    <text evidence="5">Belongs to the bacterial ribosomal protein bL25 family. CTC subfamily.</text>
</comment>
<dbReference type="OrthoDB" id="9790002at2"/>
<feature type="compositionally biased region" description="Low complexity" evidence="6">
    <location>
        <begin position="213"/>
        <end position="225"/>
    </location>
</feature>
<gene>
    <name evidence="5" type="primary">rplY</name>
    <name evidence="5" type="synonym">ctc</name>
    <name evidence="9" type="ORF">GRAN_1201</name>
</gene>
<dbReference type="InterPro" id="IPR011035">
    <property type="entry name" value="Ribosomal_bL25/Gln-tRNA_synth"/>
</dbReference>
<organism evidence="9 10">
    <name type="scientific">Granulicella sibirica</name>
    <dbReference type="NCBI Taxonomy" id="2479048"/>
    <lineage>
        <taxon>Bacteria</taxon>
        <taxon>Pseudomonadati</taxon>
        <taxon>Acidobacteriota</taxon>
        <taxon>Terriglobia</taxon>
        <taxon>Terriglobales</taxon>
        <taxon>Acidobacteriaceae</taxon>
        <taxon>Granulicella</taxon>
    </lineage>
</organism>
<evidence type="ECO:0000256" key="3">
    <source>
        <dbReference type="ARBA" id="ARBA00022980"/>
    </source>
</evidence>
<dbReference type="RefSeq" id="WP_128911995.1">
    <property type="nucleotide sequence ID" value="NZ_RDSM01000001.1"/>
</dbReference>
<accession>A0A4Q0T8F2</accession>
<evidence type="ECO:0000256" key="6">
    <source>
        <dbReference type="SAM" id="MobiDB-lite"/>
    </source>
</evidence>
<name>A0A4Q0T8F2_9BACT</name>
<evidence type="ECO:0000313" key="9">
    <source>
        <dbReference type="EMBL" id="RXH57891.1"/>
    </source>
</evidence>
<comment type="function">
    <text evidence="5">This is one of the proteins that binds to the 5S RNA in the ribosome where it forms part of the central protuberance.</text>
</comment>
<evidence type="ECO:0000259" key="8">
    <source>
        <dbReference type="Pfam" id="PF14693"/>
    </source>
</evidence>
<dbReference type="PANTHER" id="PTHR33284:SF1">
    <property type="entry name" value="RIBOSOMAL PROTEIN L25_GLN-TRNA SYNTHETASE, ANTI-CODON-BINDING DOMAIN-CONTAINING PROTEIN"/>
    <property type="match status" value="1"/>
</dbReference>
<dbReference type="InterPro" id="IPR020930">
    <property type="entry name" value="Ribosomal_uL5_bac-type"/>
</dbReference>
<dbReference type="PANTHER" id="PTHR33284">
    <property type="entry name" value="RIBOSOMAL PROTEIN L25/GLN-TRNA SYNTHETASE, ANTI-CODON-BINDING DOMAIN-CONTAINING PROTEIN"/>
    <property type="match status" value="1"/>
</dbReference>
<reference evidence="10" key="2">
    <citation type="submission" date="2019-02" db="EMBL/GenBank/DDBJ databases">
        <title>Granulicella sibirica sp. nov., a psychrotolerant acidobacterium isolated from an organic soil layer in forested tundra, West Siberia.</title>
        <authorList>
            <person name="Oshkin I.Y."/>
            <person name="Kulichevskaya I.S."/>
            <person name="Rijpstra W.I.C."/>
            <person name="Sinninghe Damste J.S."/>
            <person name="Rakitin A.L."/>
            <person name="Ravin N.V."/>
            <person name="Dedysh S.N."/>
        </authorList>
    </citation>
    <scope>NUCLEOTIDE SEQUENCE [LARGE SCALE GENOMIC DNA]</scope>
    <source>
        <strain evidence="10">AF10</strain>
    </source>
</reference>